<keyword evidence="3" id="KW-1003">Cell membrane</keyword>
<dbReference type="InterPro" id="IPR035906">
    <property type="entry name" value="MetI-like_sf"/>
</dbReference>
<evidence type="ECO:0000256" key="6">
    <source>
        <dbReference type="ARBA" id="ARBA00022989"/>
    </source>
</evidence>
<keyword evidence="4" id="KW-0762">Sugar transport</keyword>
<dbReference type="Proteomes" id="UP000242610">
    <property type="component" value="Unassembled WGS sequence"/>
</dbReference>
<dbReference type="PANTHER" id="PTHR32243:SF50">
    <property type="entry name" value="MALTOSE_MALTODEXTRIN TRANSPORT SYSTEM PERMEASE PROTEIN MALG"/>
    <property type="match status" value="1"/>
</dbReference>
<evidence type="ECO:0000256" key="7">
    <source>
        <dbReference type="ARBA" id="ARBA00023136"/>
    </source>
</evidence>
<dbReference type="Gene3D" id="1.10.3720.10">
    <property type="entry name" value="MetI-like"/>
    <property type="match status" value="1"/>
</dbReference>
<dbReference type="STRING" id="1505727.GA0061077_0171"/>
<reference evidence="10" key="1">
    <citation type="submission" date="2016-08" db="EMBL/GenBank/DDBJ databases">
        <authorList>
            <person name="Varghese N."/>
            <person name="Submissions Spin"/>
        </authorList>
    </citation>
    <scope>NUCLEOTIDE SEQUENCE [LARGE SCALE GENOMIC DNA]</scope>
    <source>
        <strain evidence="10">R-52791</strain>
    </source>
</reference>
<dbReference type="InterPro" id="IPR050901">
    <property type="entry name" value="BP-dep_ABC_trans_perm"/>
</dbReference>
<dbReference type="PANTHER" id="PTHR32243">
    <property type="entry name" value="MALTOSE TRANSPORT SYSTEM PERMEASE-RELATED"/>
    <property type="match status" value="1"/>
</dbReference>
<evidence type="ECO:0000256" key="1">
    <source>
        <dbReference type="ARBA" id="ARBA00004651"/>
    </source>
</evidence>
<evidence type="ECO:0000256" key="4">
    <source>
        <dbReference type="ARBA" id="ARBA00022597"/>
    </source>
</evidence>
<proteinExistence type="predicted"/>
<dbReference type="AlphaFoldDB" id="A0A1C4H113"/>
<evidence type="ECO:0000313" key="9">
    <source>
        <dbReference type="EMBL" id="SCC78248.1"/>
    </source>
</evidence>
<keyword evidence="10" id="KW-1185">Reference proteome</keyword>
<evidence type="ECO:0000313" key="10">
    <source>
        <dbReference type="Proteomes" id="UP000242610"/>
    </source>
</evidence>
<comment type="subcellular location">
    <subcellularLocation>
        <location evidence="1">Cell membrane</location>
        <topology evidence="1">Multi-pass membrane protein</topology>
    </subcellularLocation>
</comment>
<name>A0A1C4H113_9BIFI</name>
<dbReference type="OrthoDB" id="3521657at2"/>
<protein>
    <submittedName>
        <fullName evidence="9">N,N'-diacetylchitobiose transport system permease protein</fullName>
    </submittedName>
</protein>
<feature type="transmembrane region" description="Helical" evidence="8">
    <location>
        <begin position="29"/>
        <end position="47"/>
    </location>
</feature>
<evidence type="ECO:0000256" key="3">
    <source>
        <dbReference type="ARBA" id="ARBA00022475"/>
    </source>
</evidence>
<dbReference type="RefSeq" id="WP_143249573.1">
    <property type="nucleotide sequence ID" value="NZ_FMBL01000001.1"/>
</dbReference>
<evidence type="ECO:0000256" key="5">
    <source>
        <dbReference type="ARBA" id="ARBA00022692"/>
    </source>
</evidence>
<organism evidence="9 10">
    <name type="scientific">Bifidobacterium commune</name>
    <dbReference type="NCBI Taxonomy" id="1505727"/>
    <lineage>
        <taxon>Bacteria</taxon>
        <taxon>Bacillati</taxon>
        <taxon>Actinomycetota</taxon>
        <taxon>Actinomycetes</taxon>
        <taxon>Bifidobacteriales</taxon>
        <taxon>Bifidobacteriaceae</taxon>
        <taxon>Bifidobacterium</taxon>
    </lineage>
</organism>
<accession>A0A1C4H113</accession>
<keyword evidence="6 8" id="KW-1133">Transmembrane helix</keyword>
<feature type="transmembrane region" description="Helical" evidence="8">
    <location>
        <begin position="123"/>
        <end position="139"/>
    </location>
</feature>
<evidence type="ECO:0000256" key="2">
    <source>
        <dbReference type="ARBA" id="ARBA00022448"/>
    </source>
</evidence>
<gene>
    <name evidence="9" type="ORF">GA0061077_0171</name>
</gene>
<evidence type="ECO:0000256" key="8">
    <source>
        <dbReference type="SAM" id="Phobius"/>
    </source>
</evidence>
<keyword evidence="2" id="KW-0813">Transport</keyword>
<keyword evidence="7 8" id="KW-0472">Membrane</keyword>
<dbReference type="SUPFAM" id="SSF161098">
    <property type="entry name" value="MetI-like"/>
    <property type="match status" value="1"/>
</dbReference>
<dbReference type="GO" id="GO:0005886">
    <property type="term" value="C:plasma membrane"/>
    <property type="evidence" value="ECO:0007669"/>
    <property type="project" value="UniProtKB-SubCell"/>
</dbReference>
<keyword evidence="5 8" id="KW-0812">Transmembrane</keyword>
<sequence length="140" mass="15742">MSKATLSMKGNCSVSSATRAGLNWVRVRTGAAGIVFGIVWFFPVYWMTVTAFKPSDEIMTATTAFMPKRLSLENFRSAMFQTAFLINLKNSVVVTFFAVLVSAFFEFFACAALTLYRFKSRRVIMVLILAMQMLPGVFWT</sequence>
<feature type="transmembrane region" description="Helical" evidence="8">
    <location>
        <begin position="92"/>
        <end position="116"/>
    </location>
</feature>
<dbReference type="EMBL" id="FMBL01000001">
    <property type="protein sequence ID" value="SCC78248.1"/>
    <property type="molecule type" value="Genomic_DNA"/>
</dbReference>